<dbReference type="AlphaFoldDB" id="A0A9D9EPN5"/>
<feature type="chain" id="PRO_5039204849" evidence="9">
    <location>
        <begin position="23"/>
        <end position="434"/>
    </location>
</feature>
<evidence type="ECO:0000256" key="6">
    <source>
        <dbReference type="ARBA" id="ARBA00023326"/>
    </source>
</evidence>
<accession>A0A9D9EPN5</accession>
<dbReference type="PROSITE" id="PS51257">
    <property type="entry name" value="PROKAR_LIPOPROTEIN"/>
    <property type="match status" value="1"/>
</dbReference>
<dbReference type="PANTHER" id="PTHR31297:SF41">
    <property type="entry name" value="ENDOGLUCANASE, PUTATIVE (AFU_ORTHOLOGUE AFUA_5G01830)-RELATED"/>
    <property type="match status" value="1"/>
</dbReference>
<dbReference type="InterPro" id="IPR001547">
    <property type="entry name" value="Glyco_hydro_5"/>
</dbReference>
<dbReference type="Pfam" id="PF00150">
    <property type="entry name" value="Cellulase"/>
    <property type="match status" value="1"/>
</dbReference>
<dbReference type="PANTHER" id="PTHR31297">
    <property type="entry name" value="GLUCAN ENDO-1,6-BETA-GLUCOSIDASE B"/>
    <property type="match status" value="1"/>
</dbReference>
<reference evidence="11" key="2">
    <citation type="journal article" date="2021" name="PeerJ">
        <title>Extensive microbial diversity within the chicken gut microbiome revealed by metagenomics and culture.</title>
        <authorList>
            <person name="Gilroy R."/>
            <person name="Ravi A."/>
            <person name="Getino M."/>
            <person name="Pursley I."/>
            <person name="Horton D.L."/>
            <person name="Alikhan N.F."/>
            <person name="Baker D."/>
            <person name="Gharbi K."/>
            <person name="Hall N."/>
            <person name="Watson M."/>
            <person name="Adriaenssens E.M."/>
            <person name="Foster-Nyarko E."/>
            <person name="Jarju S."/>
            <person name="Secka A."/>
            <person name="Antonio M."/>
            <person name="Oren A."/>
            <person name="Chaudhuri R.R."/>
            <person name="La Ragione R."/>
            <person name="Hildebrand F."/>
            <person name="Pallen M.J."/>
        </authorList>
    </citation>
    <scope>NUCLEOTIDE SEQUENCE</scope>
    <source>
        <strain evidence="11">B1-20833</strain>
    </source>
</reference>
<evidence type="ECO:0000256" key="4">
    <source>
        <dbReference type="ARBA" id="ARBA00023277"/>
    </source>
</evidence>
<dbReference type="GO" id="GO:0008422">
    <property type="term" value="F:beta-glucosidase activity"/>
    <property type="evidence" value="ECO:0007669"/>
    <property type="project" value="TreeGrafter"/>
</dbReference>
<reference evidence="11" key="1">
    <citation type="submission" date="2020-10" db="EMBL/GenBank/DDBJ databases">
        <authorList>
            <person name="Gilroy R."/>
        </authorList>
    </citation>
    <scope>NUCLEOTIDE SEQUENCE</scope>
    <source>
        <strain evidence="11">B1-20833</strain>
    </source>
</reference>
<name>A0A9D9EPN5_9BACT</name>
<evidence type="ECO:0000256" key="5">
    <source>
        <dbReference type="ARBA" id="ARBA00023295"/>
    </source>
</evidence>
<dbReference type="GO" id="GO:0030245">
    <property type="term" value="P:cellulose catabolic process"/>
    <property type="evidence" value="ECO:0007669"/>
    <property type="project" value="UniProtKB-KW"/>
</dbReference>
<evidence type="ECO:0000256" key="8">
    <source>
        <dbReference type="SAM" id="MobiDB-lite"/>
    </source>
</evidence>
<evidence type="ECO:0000313" key="11">
    <source>
        <dbReference type="EMBL" id="MBO8451752.1"/>
    </source>
</evidence>
<dbReference type="InterPro" id="IPR050386">
    <property type="entry name" value="Glycosyl_hydrolase_5"/>
</dbReference>
<evidence type="ECO:0000256" key="7">
    <source>
        <dbReference type="RuleBase" id="RU361153"/>
    </source>
</evidence>
<dbReference type="EMBL" id="JADIMI010000021">
    <property type="protein sequence ID" value="MBO8451752.1"/>
    <property type="molecule type" value="Genomic_DNA"/>
</dbReference>
<evidence type="ECO:0000256" key="1">
    <source>
        <dbReference type="ARBA" id="ARBA00005641"/>
    </source>
</evidence>
<feature type="compositionally biased region" description="Acidic residues" evidence="8">
    <location>
        <begin position="33"/>
        <end position="45"/>
    </location>
</feature>
<evidence type="ECO:0000256" key="3">
    <source>
        <dbReference type="ARBA" id="ARBA00023001"/>
    </source>
</evidence>
<evidence type="ECO:0000313" key="12">
    <source>
        <dbReference type="Proteomes" id="UP000823661"/>
    </source>
</evidence>
<evidence type="ECO:0000256" key="9">
    <source>
        <dbReference type="SAM" id="SignalP"/>
    </source>
</evidence>
<keyword evidence="9" id="KW-0732">Signal</keyword>
<dbReference type="GO" id="GO:0009986">
    <property type="term" value="C:cell surface"/>
    <property type="evidence" value="ECO:0007669"/>
    <property type="project" value="TreeGrafter"/>
</dbReference>
<dbReference type="GO" id="GO:0005576">
    <property type="term" value="C:extracellular region"/>
    <property type="evidence" value="ECO:0007669"/>
    <property type="project" value="TreeGrafter"/>
</dbReference>
<keyword evidence="6" id="KW-0624">Polysaccharide degradation</keyword>
<organism evidence="11 12">
    <name type="scientific">Candidatus Cryptobacteroides intestinavium</name>
    <dbReference type="NCBI Taxonomy" id="2840766"/>
    <lineage>
        <taxon>Bacteria</taxon>
        <taxon>Pseudomonadati</taxon>
        <taxon>Bacteroidota</taxon>
        <taxon>Bacteroidia</taxon>
        <taxon>Bacteroidales</taxon>
        <taxon>Candidatus Cryptobacteroides</taxon>
    </lineage>
</organism>
<keyword evidence="3" id="KW-0136">Cellulose degradation</keyword>
<feature type="region of interest" description="Disordered" evidence="8">
    <location>
        <begin position="25"/>
        <end position="56"/>
    </location>
</feature>
<dbReference type="Proteomes" id="UP000823661">
    <property type="component" value="Unassembled WGS sequence"/>
</dbReference>
<gene>
    <name evidence="11" type="ORF">IAC06_02555</name>
</gene>
<evidence type="ECO:0000256" key="2">
    <source>
        <dbReference type="ARBA" id="ARBA00022801"/>
    </source>
</evidence>
<dbReference type="Gene3D" id="3.20.20.80">
    <property type="entry name" value="Glycosidases"/>
    <property type="match status" value="1"/>
</dbReference>
<protein>
    <submittedName>
        <fullName evidence="11">Glycoside hydrolase family 5 protein</fullName>
    </submittedName>
</protein>
<feature type="domain" description="Glycoside hydrolase family 5" evidence="10">
    <location>
        <begin position="82"/>
        <end position="383"/>
    </location>
</feature>
<dbReference type="SUPFAM" id="SSF51445">
    <property type="entry name" value="(Trans)glycosidases"/>
    <property type="match status" value="1"/>
</dbReference>
<comment type="similarity">
    <text evidence="1 7">Belongs to the glycosyl hydrolase 5 (cellulase A) family.</text>
</comment>
<feature type="signal peptide" evidence="9">
    <location>
        <begin position="1"/>
        <end position="22"/>
    </location>
</feature>
<evidence type="ECO:0000259" key="10">
    <source>
        <dbReference type="Pfam" id="PF00150"/>
    </source>
</evidence>
<sequence>MHIFRIFCSTMLSAVISAGMLAASSCSDRMPDAPEEGGTENTDPEPEQKPDPGQEDMTARTVAERLGLGWNLGNQMDSHINGVASETGWGNNAATQATFDRIREAGFSSVRIPVTWLGQFGDGPEYTINAEWLDRVAELVGYAGNAGLNVIINIHHDGADSAHWLDIREAAADTWADARIKEQITAIWTQIAEKFRDTGDFLIFEGFNEIHDGGWGWGDNRNDGGRQYRCLNGWNQTFVDAVRAAGGCNSTRYLAVPGYCANPDLTIAHFEMPEDSAEDRILVSVHYYDPNEYTLTAKYSEWGHTADAGKRAGDNEEAHVKDVFSRLNETFISKGIPVYIGESGCVNRETEREQSFQRYWFEYVIKAARTYGMAIFVWDNGAEGYGNECHAFIDHGTGEFCSAPARLAVETMVKAMNTDDETYTLDSVYDNAPE</sequence>
<proteinExistence type="inferred from homology"/>
<keyword evidence="2 7" id="KW-0378">Hydrolase</keyword>
<keyword evidence="5 7" id="KW-0326">Glycosidase</keyword>
<dbReference type="InterPro" id="IPR017853">
    <property type="entry name" value="GH"/>
</dbReference>
<comment type="caution">
    <text evidence="11">The sequence shown here is derived from an EMBL/GenBank/DDBJ whole genome shotgun (WGS) entry which is preliminary data.</text>
</comment>
<keyword evidence="4" id="KW-0119">Carbohydrate metabolism</keyword>